<dbReference type="OrthoDB" id="9775513at2"/>
<dbReference type="GO" id="GO:0005886">
    <property type="term" value="C:plasma membrane"/>
    <property type="evidence" value="ECO:0007669"/>
    <property type="project" value="UniProtKB-SubCell"/>
</dbReference>
<feature type="domain" description="AprE-like long alpha-helical hairpin" evidence="10">
    <location>
        <begin position="123"/>
        <end position="302"/>
    </location>
</feature>
<reference evidence="12 13" key="1">
    <citation type="submission" date="2018-06" db="EMBL/GenBank/DDBJ databases">
        <title>Draft sequence of Acidithiobacillus ferrooxidans CCM 4253.</title>
        <authorList>
            <person name="Moya-Beltran A."/>
            <person name="Castro M."/>
            <person name="Covarrubias P.C."/>
            <person name="Issotta F."/>
            <person name="Janiczek O."/>
            <person name="Mandl M."/>
            <person name="Kucera J."/>
            <person name="Quatrini R."/>
        </authorList>
    </citation>
    <scope>NUCLEOTIDE SEQUENCE [LARGE SCALE GENOMIC DNA]</scope>
    <source>
        <strain evidence="12 13">CCM 4253</strain>
    </source>
</reference>
<keyword evidence="4 9" id="KW-1003">Cell membrane</keyword>
<dbReference type="RefSeq" id="WP_012537335.1">
    <property type="nucleotide sequence ID" value="NZ_AP025160.1"/>
</dbReference>
<evidence type="ECO:0000259" key="11">
    <source>
        <dbReference type="Pfam" id="PF26002"/>
    </source>
</evidence>
<comment type="similarity">
    <text evidence="2 9">Belongs to the membrane fusion protein (MFP) (TC 8.A.1) family.</text>
</comment>
<keyword evidence="3 9" id="KW-0813">Transport</keyword>
<evidence type="ECO:0000256" key="2">
    <source>
        <dbReference type="ARBA" id="ARBA00009477"/>
    </source>
</evidence>
<dbReference type="InterPro" id="IPR058982">
    <property type="entry name" value="Beta-barrel_AprE"/>
</dbReference>
<evidence type="ECO:0000256" key="6">
    <source>
        <dbReference type="ARBA" id="ARBA00022692"/>
    </source>
</evidence>
<dbReference type="Gene3D" id="2.40.50.100">
    <property type="match status" value="2"/>
</dbReference>
<evidence type="ECO:0000256" key="1">
    <source>
        <dbReference type="ARBA" id="ARBA00004377"/>
    </source>
</evidence>
<dbReference type="InterPro" id="IPR058781">
    <property type="entry name" value="HH_AprE-like"/>
</dbReference>
<dbReference type="PRINTS" id="PR01490">
    <property type="entry name" value="RTXTOXIND"/>
</dbReference>
<dbReference type="PANTHER" id="PTHR30386">
    <property type="entry name" value="MEMBRANE FUSION SUBUNIT OF EMRAB-TOLC MULTIDRUG EFFLUX PUMP"/>
    <property type="match status" value="1"/>
</dbReference>
<feature type="domain" description="AprE-like beta-barrel" evidence="11">
    <location>
        <begin position="346"/>
        <end position="442"/>
    </location>
</feature>
<keyword evidence="6 9" id="KW-0812">Transmembrane</keyword>
<accession>A0A2W1K1X4</accession>
<dbReference type="AlphaFoldDB" id="A0A2W1K1X4"/>
<dbReference type="InterPro" id="IPR010129">
    <property type="entry name" value="T1SS_HlyD"/>
</dbReference>
<protein>
    <recommendedName>
        <fullName evidence="9">Membrane fusion protein (MFP) family protein</fullName>
    </recommendedName>
</protein>
<feature type="transmembrane region" description="Helical" evidence="9">
    <location>
        <begin position="49"/>
        <end position="67"/>
    </location>
</feature>
<dbReference type="GO" id="GO:0015031">
    <property type="term" value="P:protein transport"/>
    <property type="evidence" value="ECO:0007669"/>
    <property type="project" value="InterPro"/>
</dbReference>
<evidence type="ECO:0000256" key="4">
    <source>
        <dbReference type="ARBA" id="ARBA00022475"/>
    </source>
</evidence>
<evidence type="ECO:0000256" key="8">
    <source>
        <dbReference type="ARBA" id="ARBA00023136"/>
    </source>
</evidence>
<proteinExistence type="inferred from homology"/>
<organism evidence="12 13">
    <name type="scientific">Acidithiobacillus ferrooxidans</name>
    <name type="common">Thiobacillus ferrooxidans</name>
    <dbReference type="NCBI Taxonomy" id="920"/>
    <lineage>
        <taxon>Bacteria</taxon>
        <taxon>Pseudomonadati</taxon>
        <taxon>Pseudomonadota</taxon>
        <taxon>Acidithiobacillia</taxon>
        <taxon>Acidithiobacillales</taxon>
        <taxon>Acidithiobacillaceae</taxon>
        <taxon>Acidithiobacillus</taxon>
    </lineage>
</organism>
<comment type="caution">
    <text evidence="12">The sequence shown here is derived from an EMBL/GenBank/DDBJ whole genome shotgun (WGS) entry which is preliminary data.</text>
</comment>
<evidence type="ECO:0000256" key="3">
    <source>
        <dbReference type="ARBA" id="ARBA00022448"/>
    </source>
</evidence>
<keyword evidence="8 9" id="KW-0472">Membrane</keyword>
<comment type="subcellular location">
    <subcellularLocation>
        <location evidence="1 9">Cell inner membrane</location>
        <topology evidence="1 9">Single-pass membrane protein</topology>
    </subcellularLocation>
</comment>
<dbReference type="EMBL" id="QKQP01000005">
    <property type="protein sequence ID" value="PZD80718.1"/>
    <property type="molecule type" value="Genomic_DNA"/>
</dbReference>
<evidence type="ECO:0000313" key="13">
    <source>
        <dbReference type="Proteomes" id="UP000248886"/>
    </source>
</evidence>
<dbReference type="NCBIfam" id="TIGR01843">
    <property type="entry name" value="type_I_hlyD"/>
    <property type="match status" value="1"/>
</dbReference>
<dbReference type="Pfam" id="PF26002">
    <property type="entry name" value="Beta-barrel_AprE"/>
    <property type="match status" value="1"/>
</dbReference>
<evidence type="ECO:0000313" key="12">
    <source>
        <dbReference type="EMBL" id="PZD80718.1"/>
    </source>
</evidence>
<evidence type="ECO:0000256" key="5">
    <source>
        <dbReference type="ARBA" id="ARBA00022519"/>
    </source>
</evidence>
<gene>
    <name evidence="12" type="ORF">DN052_09785</name>
</gene>
<evidence type="ECO:0000256" key="7">
    <source>
        <dbReference type="ARBA" id="ARBA00022989"/>
    </source>
</evidence>
<keyword evidence="7 9" id="KW-1133">Transmembrane helix</keyword>
<dbReference type="GeneID" id="65281734"/>
<dbReference type="Proteomes" id="UP000248886">
    <property type="component" value="Unassembled WGS sequence"/>
</dbReference>
<sequence length="465" mass="51071">MGQLSNNLRGSLAEARERNRQAALKKLENEFLPPLLEIQERPPAPWQHWILWTLLALLFVALLWSYLGKINIVATATGQFIPDGRVKVVQPLSTATVERIYVHDGETVHKGQLLVSLNPAITQANLQATQQELAFRNLQQARIHAQLSGRSAIAPASGTNPEYIRMEKALQAAQEADYQSRLQAAQSRADQNATALNSARALAQSLQNQEALLHPQVVADASLAQSGAIPRMEYENARQKELGLQSRIAQNQGDIARYLQRQVEYRQDIEGIKANYHATLLHSLGENAQSLISLQAQQTHASHDLSLHELRSPVDGIVQDLAVRNVGEVVTAAQPVVSIVPSGTPLVVEAYLPDAHMAFVHVGQTARVKVSAYPFEQYGALQGVVQKISPDAVSPSGSGKALTGEGLSYRVRITVPHPYLMVHGVSVKMRPGMTVSANINTGRRRIIQFFLGPLFRDWDEGLSVR</sequence>
<name>A0A2W1K1X4_ACIFR</name>
<keyword evidence="5 9" id="KW-0997">Cell inner membrane</keyword>
<dbReference type="Gene3D" id="2.40.30.170">
    <property type="match status" value="1"/>
</dbReference>
<dbReference type="Pfam" id="PF25994">
    <property type="entry name" value="HH_AprE"/>
    <property type="match status" value="1"/>
</dbReference>
<dbReference type="OMA" id="PIREYQA"/>
<dbReference type="InterPro" id="IPR050739">
    <property type="entry name" value="MFP"/>
</dbReference>
<dbReference type="PANTHER" id="PTHR30386:SF27">
    <property type="entry name" value="MEMBRANE FUSION PROTEIN (MFP) FAMILY PROTEIN"/>
    <property type="match status" value="1"/>
</dbReference>
<evidence type="ECO:0000256" key="9">
    <source>
        <dbReference type="RuleBase" id="RU365093"/>
    </source>
</evidence>
<evidence type="ECO:0000259" key="10">
    <source>
        <dbReference type="Pfam" id="PF25994"/>
    </source>
</evidence>